<dbReference type="RefSeq" id="WP_125060865.1">
    <property type="nucleotide sequence ID" value="NZ_LAVS01000096.1"/>
</dbReference>
<evidence type="ECO:0008006" key="3">
    <source>
        <dbReference type="Google" id="ProtNLM"/>
    </source>
</evidence>
<evidence type="ECO:0000313" key="1">
    <source>
        <dbReference type="EMBL" id="RRJ21477.1"/>
    </source>
</evidence>
<dbReference type="OrthoDB" id="5766155at2"/>
<dbReference type="Gene3D" id="3.40.50.10610">
    <property type="entry name" value="ABC-type transport auxiliary lipoprotein component"/>
    <property type="match status" value="1"/>
</dbReference>
<sequence length="186" mass="20732">MTYLKWLISTVAAGYLTGCSSVVEEQQRDVQRQKDNAQKVMIVVHSDAAVPEALIQAFNREVPAVAAEQGFQIVDAQQRQLTEVPALTDVDMVLYVDIQRWSEKSAPLLAAEATLELEYKLVSAGSDQTLWHHKEKHTETRFAVAEKFLPDALYQAFFEASSAYEPQASSVTRQAFSDIPEVVATK</sequence>
<reference evidence="1 2" key="1">
    <citation type="submission" date="2018-11" db="EMBL/GenBank/DDBJ databases">
        <title>Draft genome analysis of Rheinheimera mesophila isolated from an industrial waste site.</title>
        <authorList>
            <person name="Yu Q."/>
            <person name="Qi Y."/>
            <person name="Zhang H."/>
            <person name="Lu Y."/>
            <person name="Pu J."/>
        </authorList>
    </citation>
    <scope>NUCLEOTIDE SEQUENCE [LARGE SCALE GENOMIC DNA]</scope>
    <source>
        <strain evidence="1 2">IITR13</strain>
    </source>
</reference>
<name>A0A3P3QJY8_9GAMM</name>
<keyword evidence="2" id="KW-1185">Reference proteome</keyword>
<dbReference type="Proteomes" id="UP000276260">
    <property type="component" value="Unassembled WGS sequence"/>
</dbReference>
<comment type="caution">
    <text evidence="1">The sequence shown here is derived from an EMBL/GenBank/DDBJ whole genome shotgun (WGS) entry which is preliminary data.</text>
</comment>
<organism evidence="1 2">
    <name type="scientific">Rheinheimera mesophila</name>
    <dbReference type="NCBI Taxonomy" id="1547515"/>
    <lineage>
        <taxon>Bacteria</taxon>
        <taxon>Pseudomonadati</taxon>
        <taxon>Pseudomonadota</taxon>
        <taxon>Gammaproteobacteria</taxon>
        <taxon>Chromatiales</taxon>
        <taxon>Chromatiaceae</taxon>
        <taxon>Rheinheimera</taxon>
    </lineage>
</organism>
<evidence type="ECO:0000313" key="2">
    <source>
        <dbReference type="Proteomes" id="UP000276260"/>
    </source>
</evidence>
<dbReference type="AlphaFoldDB" id="A0A3P3QJY8"/>
<gene>
    <name evidence="1" type="ORF">EIK76_11440</name>
</gene>
<protein>
    <recommendedName>
        <fullName evidence="3">Lipoprotein</fullName>
    </recommendedName>
</protein>
<dbReference type="EMBL" id="RRCF01000002">
    <property type="protein sequence ID" value="RRJ21477.1"/>
    <property type="molecule type" value="Genomic_DNA"/>
</dbReference>
<proteinExistence type="predicted"/>
<accession>A0A3P3QJY8</accession>